<dbReference type="SUPFAM" id="SSF50475">
    <property type="entry name" value="FMN-binding split barrel"/>
    <property type="match status" value="1"/>
</dbReference>
<evidence type="ECO:0000256" key="1">
    <source>
        <dbReference type="ARBA" id="ARBA00001917"/>
    </source>
</evidence>
<comment type="cofactor">
    <cofactor evidence="1">
        <name>FMN</name>
        <dbReference type="ChEBI" id="CHEBI:58210"/>
    </cofactor>
</comment>
<evidence type="ECO:0000256" key="2">
    <source>
        <dbReference type="ARBA" id="ARBA00022630"/>
    </source>
</evidence>
<dbReference type="EMBL" id="CP117834">
    <property type="protein sequence ID" value="WDF05190.1"/>
    <property type="molecule type" value="Genomic_DNA"/>
</dbReference>
<dbReference type="Pfam" id="PF01613">
    <property type="entry name" value="Flavin_Reduct"/>
    <property type="match status" value="1"/>
</dbReference>
<keyword evidence="7" id="KW-1185">Reference proteome</keyword>
<gene>
    <name evidence="6" type="ORF">PQ477_06900</name>
</gene>
<dbReference type="InterPro" id="IPR002563">
    <property type="entry name" value="Flavin_Rdtase-like_dom"/>
</dbReference>
<dbReference type="Gene3D" id="2.30.110.10">
    <property type="entry name" value="Electron Transport, Fmn-binding Protein, Chain A"/>
    <property type="match status" value="1"/>
</dbReference>
<sequence length="206" mass="22735">MHKINVMNLTAKERYKLLSGTVIPRPIAFVTTRSTESGKTNAAPFSFFSMLAGDPPLLSIAVGRKKGMMKDTARNAVASKELVIHVVHEDLVSDMNQTAATLKPEESEVDLTSLSLVESTSIQVPGIKEALVRFECQLESHLPIQNDEGEVSFDLLIARVIVIHLDETVYNKEKNYVLPDKLKPVARLSGPNYAGLGEFFSLKRPD</sequence>
<dbReference type="PANTHER" id="PTHR33798:SF5">
    <property type="entry name" value="FLAVIN REDUCTASE LIKE DOMAIN-CONTAINING PROTEIN"/>
    <property type="match status" value="1"/>
</dbReference>
<reference evidence="6 7" key="1">
    <citation type="submission" date="2023-02" db="EMBL/GenBank/DDBJ databases">
        <authorList>
            <person name="Liu G."/>
        </authorList>
    </citation>
    <scope>NUCLEOTIDE SEQUENCE [LARGE SCALE GENOMIC DNA]</scope>
    <source>
        <strain evidence="6 7">DSM 23008</strain>
    </source>
</reference>
<evidence type="ECO:0000256" key="3">
    <source>
        <dbReference type="ARBA" id="ARBA00022643"/>
    </source>
</evidence>
<organism evidence="6 7">
    <name type="scientific">Shouchella hunanensis</name>
    <dbReference type="NCBI Taxonomy" id="766894"/>
    <lineage>
        <taxon>Bacteria</taxon>
        <taxon>Bacillati</taxon>
        <taxon>Bacillota</taxon>
        <taxon>Bacilli</taxon>
        <taxon>Bacillales</taxon>
        <taxon>Bacillaceae</taxon>
        <taxon>Shouchella</taxon>
    </lineage>
</organism>
<keyword evidence="2" id="KW-0285">Flavoprotein</keyword>
<evidence type="ECO:0000256" key="4">
    <source>
        <dbReference type="ARBA" id="ARBA00038054"/>
    </source>
</evidence>
<proteinExistence type="inferred from homology"/>
<accession>A0ABY7WEU7</accession>
<name>A0ABY7WEU7_9BACI</name>
<comment type="similarity">
    <text evidence="4">Belongs to the flavoredoxin family.</text>
</comment>
<keyword evidence="3" id="KW-0288">FMN</keyword>
<evidence type="ECO:0000313" key="6">
    <source>
        <dbReference type="EMBL" id="WDF05190.1"/>
    </source>
</evidence>
<dbReference type="SMART" id="SM00903">
    <property type="entry name" value="Flavin_Reduct"/>
    <property type="match status" value="1"/>
</dbReference>
<evidence type="ECO:0000313" key="7">
    <source>
        <dbReference type="Proteomes" id="UP001215143"/>
    </source>
</evidence>
<protein>
    <submittedName>
        <fullName evidence="6">Flavin reductase family protein</fullName>
    </submittedName>
</protein>
<dbReference type="PANTHER" id="PTHR33798">
    <property type="entry name" value="FLAVOPROTEIN OXYGENASE"/>
    <property type="match status" value="1"/>
</dbReference>
<dbReference type="InterPro" id="IPR012349">
    <property type="entry name" value="Split_barrel_FMN-bd"/>
</dbReference>
<feature type="domain" description="Flavin reductase like" evidence="5">
    <location>
        <begin position="20"/>
        <end position="172"/>
    </location>
</feature>
<dbReference type="RefSeq" id="WP_124742867.1">
    <property type="nucleotide sequence ID" value="NZ_CP117834.1"/>
</dbReference>
<dbReference type="Proteomes" id="UP001215143">
    <property type="component" value="Chromosome"/>
</dbReference>
<evidence type="ECO:0000259" key="5">
    <source>
        <dbReference type="SMART" id="SM00903"/>
    </source>
</evidence>